<organism evidence="1 2">
    <name type="scientific">Geodermatophilus normandii</name>
    <dbReference type="NCBI Taxonomy" id="1137989"/>
    <lineage>
        <taxon>Bacteria</taxon>
        <taxon>Bacillati</taxon>
        <taxon>Actinomycetota</taxon>
        <taxon>Actinomycetes</taxon>
        <taxon>Geodermatophilales</taxon>
        <taxon>Geodermatophilaceae</taxon>
        <taxon>Geodermatophilus</taxon>
    </lineage>
</organism>
<name>A0A317QP81_9ACTN</name>
<evidence type="ECO:0000313" key="2">
    <source>
        <dbReference type="Proteomes" id="UP000246661"/>
    </source>
</evidence>
<accession>A0A317QP81</accession>
<protein>
    <submittedName>
        <fullName evidence="1">Uncharacterized protein</fullName>
    </submittedName>
</protein>
<dbReference type="AlphaFoldDB" id="A0A317QP81"/>
<dbReference type="Proteomes" id="UP000246661">
    <property type="component" value="Unassembled WGS sequence"/>
</dbReference>
<comment type="caution">
    <text evidence="1">The sequence shown here is derived from an EMBL/GenBank/DDBJ whole genome shotgun (WGS) entry which is preliminary data.</text>
</comment>
<gene>
    <name evidence="1" type="ORF">JD79_04380</name>
</gene>
<dbReference type="EMBL" id="QGTX01000001">
    <property type="protein sequence ID" value="PWW25182.1"/>
    <property type="molecule type" value="Genomic_DNA"/>
</dbReference>
<sequence length="641" mass="71529">MRRVLEKVVVWRPRVAPGNREIPAHLKLAILARGRIAVPPASVSSLIEAARRRGATWPDRLRAPLEQLSSALPLTVELFLIQRAGMTADEIDEAITGYLMLRKAQEYPRSAAVEWQRVLVRSNEDRAALEQALALDVSRLFVRSRVQLDARTAAPQHLLLAYVYLPAGLQRYLRADPNLTSPLLPAPVFPTPTRLDKVPAMPPLEGRTDPHDELHLRAGPSAGTDPARPPAASLGVLAGHQGRVAILDKASTTDPDGSSRTWYQVKLEEPLSVSKDLVSKGNVQRKLLPAGQLAWLSAGGISIAAAPWDAFRRDLREWETTLPLMTPLAERITMLRQRSHKSNLPFDEVIGAAPGKIYQDKLAYQAGRWQMFLDYEAVIAPDGRWVDLQHLLVGLDALARPERPVTVTRALVASFDIGTNWAAATWSGDLGAGVADSLTEGTGAWDSYANPRTLADRIGFFLQSRAAEWDLLGDLDPWGIRPILAERNDVTSIDDLLSLYYEDLVEPVLDLSIQAPSPAGRRIAMTPSVRRRADAIRRFLAHYGFTFPPEVSNAAAPEDVWRDLVENFRVLETQPATRRIRREISQFTTIWLVRRNATTYLSTSKDDPVLNSTIDEATRYFLYWLEQEAIWHDVNTRENTQ</sequence>
<reference evidence="2" key="1">
    <citation type="submission" date="2018-05" db="EMBL/GenBank/DDBJ databases">
        <authorList>
            <person name="Klenk H.-P."/>
            <person name="Huntemann M."/>
            <person name="Clum A."/>
            <person name="Pillay M."/>
            <person name="Palaniappan K."/>
            <person name="Varghese N."/>
            <person name="Mikhailova N."/>
            <person name="Stamatis D."/>
            <person name="Reddy T."/>
            <person name="Daum C."/>
            <person name="Shapiro N."/>
            <person name="Ivanova N."/>
            <person name="Kyrpides N."/>
            <person name="Woyke T."/>
        </authorList>
    </citation>
    <scope>NUCLEOTIDE SEQUENCE [LARGE SCALE GENOMIC DNA]</scope>
    <source>
        <strain evidence="2">DSM 45417</strain>
    </source>
</reference>
<proteinExistence type="predicted"/>
<evidence type="ECO:0000313" key="1">
    <source>
        <dbReference type="EMBL" id="PWW25182.1"/>
    </source>
</evidence>
<keyword evidence="2" id="KW-1185">Reference proteome</keyword>